<dbReference type="OrthoDB" id="6804990at2"/>
<dbReference type="InterPro" id="IPR036388">
    <property type="entry name" value="WH-like_DNA-bd_sf"/>
</dbReference>
<dbReference type="RefSeq" id="WP_034793752.1">
    <property type="nucleotide sequence ID" value="NZ_JMPJ01000066.1"/>
</dbReference>
<dbReference type="AlphaFoldDB" id="A0A085G531"/>
<dbReference type="Pfam" id="PF03466">
    <property type="entry name" value="LysR_substrate"/>
    <property type="match status" value="1"/>
</dbReference>
<organism evidence="7 8">
    <name type="scientific">Ewingella americana (strain ATCC 33852 / DSM 4580 / CCUG 14506 / JCM 5911 / LMG 7869 / NCTC 12157 / CDC 1468-78)</name>
    <dbReference type="NCBI Taxonomy" id="910964"/>
    <lineage>
        <taxon>Bacteria</taxon>
        <taxon>Pseudomonadati</taxon>
        <taxon>Pseudomonadota</taxon>
        <taxon>Gammaproteobacteria</taxon>
        <taxon>Enterobacterales</taxon>
        <taxon>Yersiniaceae</taxon>
        <taxon>Ewingella</taxon>
    </lineage>
</organism>
<dbReference type="InterPro" id="IPR000847">
    <property type="entry name" value="LysR_HTH_N"/>
</dbReference>
<dbReference type="SUPFAM" id="SSF46785">
    <property type="entry name" value="Winged helix' DNA-binding domain"/>
    <property type="match status" value="1"/>
</dbReference>
<keyword evidence="8" id="KW-1185">Reference proteome</keyword>
<dbReference type="EMBL" id="JMPJ01000066">
    <property type="protein sequence ID" value="KFC78826.1"/>
    <property type="molecule type" value="Genomic_DNA"/>
</dbReference>
<dbReference type="Proteomes" id="UP000028640">
    <property type="component" value="Unassembled WGS sequence"/>
</dbReference>
<dbReference type="STRING" id="910964.GEAM_3389"/>
<evidence type="ECO:0000256" key="1">
    <source>
        <dbReference type="ARBA" id="ARBA00009437"/>
    </source>
</evidence>
<evidence type="ECO:0000313" key="8">
    <source>
        <dbReference type="Proteomes" id="UP000028640"/>
    </source>
</evidence>
<feature type="domain" description="HTH lysR-type" evidence="6">
    <location>
        <begin position="1"/>
        <end position="59"/>
    </location>
</feature>
<dbReference type="GO" id="GO:0000976">
    <property type="term" value="F:transcription cis-regulatory region binding"/>
    <property type="evidence" value="ECO:0007669"/>
    <property type="project" value="TreeGrafter"/>
</dbReference>
<protein>
    <submittedName>
        <fullName evidence="7">LysR family transcriptional regulator</fullName>
    </submittedName>
</protein>
<keyword evidence="2" id="KW-0678">Repressor</keyword>
<reference evidence="7 8" key="1">
    <citation type="submission" date="2014-05" db="EMBL/GenBank/DDBJ databases">
        <title>ATOL: Assembling a taxonomically balanced genome-scale reconstruction of the evolutionary history of the Enterobacteriaceae.</title>
        <authorList>
            <person name="Plunkett G.III."/>
            <person name="Neeno-Eckwall E.C."/>
            <person name="Glasner J.D."/>
            <person name="Perna N.T."/>
        </authorList>
    </citation>
    <scope>NUCLEOTIDE SEQUENCE [LARGE SCALE GENOMIC DNA]</scope>
    <source>
        <strain evidence="7 8">ATCC 33852</strain>
    </source>
</reference>
<dbReference type="Gene3D" id="1.10.10.10">
    <property type="entry name" value="Winged helix-like DNA-binding domain superfamily/Winged helix DNA-binding domain"/>
    <property type="match status" value="1"/>
</dbReference>
<dbReference type="Gene3D" id="3.40.190.290">
    <property type="match status" value="1"/>
</dbReference>
<dbReference type="Pfam" id="PF00126">
    <property type="entry name" value="HTH_1"/>
    <property type="match status" value="1"/>
</dbReference>
<accession>A0A085G531</accession>
<evidence type="ECO:0000256" key="3">
    <source>
        <dbReference type="ARBA" id="ARBA00023015"/>
    </source>
</evidence>
<keyword evidence="5" id="KW-0804">Transcription</keyword>
<dbReference type="GO" id="GO:0003700">
    <property type="term" value="F:DNA-binding transcription factor activity"/>
    <property type="evidence" value="ECO:0007669"/>
    <property type="project" value="InterPro"/>
</dbReference>
<dbReference type="PROSITE" id="PS50931">
    <property type="entry name" value="HTH_LYSR"/>
    <property type="match status" value="1"/>
</dbReference>
<sequence>MLQHRLLMYLDQVARAGSIRKAAARLHISASAINRQILALEDELGTPLFQRLPRKMVLTAAGEVLIHHVRQTFKELEWAQVKIEELKGLRRGEVTVAMMSGLAANLIPRMASEFRRANPRVKLTLRQLTSGDDIMSAVESGEADLGLGFDFVLPPTLRVLSSAVGRLGAVVAPGHPLADKTSLRISDCIAYPIVIADKTTVIRPYLNDVFAKALVTAHPVIETNSIEVMRHAAMEDQGLTFLTPFDIEFDLRAGRLMYIPVRELGQQTQKLMLIGHDRGTSAIGSVLAETVKGMMTQTA</sequence>
<evidence type="ECO:0000256" key="4">
    <source>
        <dbReference type="ARBA" id="ARBA00023125"/>
    </source>
</evidence>
<dbReference type="SUPFAM" id="SSF53850">
    <property type="entry name" value="Periplasmic binding protein-like II"/>
    <property type="match status" value="1"/>
</dbReference>
<keyword evidence="4" id="KW-0238">DNA-binding</keyword>
<dbReference type="PANTHER" id="PTHR30126">
    <property type="entry name" value="HTH-TYPE TRANSCRIPTIONAL REGULATOR"/>
    <property type="match status" value="1"/>
</dbReference>
<dbReference type="PRINTS" id="PR00039">
    <property type="entry name" value="HTHLYSR"/>
</dbReference>
<dbReference type="PANTHER" id="PTHR30126:SF80">
    <property type="entry name" value="TRANSCRIPTIONAL REGULATOR-RELATED"/>
    <property type="match status" value="1"/>
</dbReference>
<evidence type="ECO:0000256" key="5">
    <source>
        <dbReference type="ARBA" id="ARBA00023163"/>
    </source>
</evidence>
<dbReference type="InterPro" id="IPR036390">
    <property type="entry name" value="WH_DNA-bd_sf"/>
</dbReference>
<comment type="caution">
    <text evidence="7">The sequence shown here is derived from an EMBL/GenBank/DDBJ whole genome shotgun (WGS) entry which is preliminary data.</text>
</comment>
<name>A0A085G531_EWIA3</name>
<evidence type="ECO:0000313" key="7">
    <source>
        <dbReference type="EMBL" id="KFC78826.1"/>
    </source>
</evidence>
<dbReference type="FunFam" id="1.10.10.10:FF:000001">
    <property type="entry name" value="LysR family transcriptional regulator"/>
    <property type="match status" value="1"/>
</dbReference>
<proteinExistence type="inferred from homology"/>
<evidence type="ECO:0000259" key="6">
    <source>
        <dbReference type="PROSITE" id="PS50931"/>
    </source>
</evidence>
<dbReference type="InterPro" id="IPR005119">
    <property type="entry name" value="LysR_subst-bd"/>
</dbReference>
<evidence type="ECO:0000256" key="2">
    <source>
        <dbReference type="ARBA" id="ARBA00022491"/>
    </source>
</evidence>
<gene>
    <name evidence="7" type="ORF">GEAM_3389</name>
</gene>
<comment type="similarity">
    <text evidence="1">Belongs to the LysR transcriptional regulatory family.</text>
</comment>
<dbReference type="eggNOG" id="COG0583">
    <property type="taxonomic scope" value="Bacteria"/>
</dbReference>
<dbReference type="GeneID" id="78382076"/>
<keyword evidence="3" id="KW-0805">Transcription regulation</keyword>